<dbReference type="InterPro" id="IPR045006">
    <property type="entry name" value="CHLI-like"/>
</dbReference>
<evidence type="ECO:0000313" key="7">
    <source>
        <dbReference type="EMBL" id="GFR09159.1"/>
    </source>
</evidence>
<feature type="transmembrane region" description="Helical" evidence="5">
    <location>
        <begin position="496"/>
        <end position="519"/>
    </location>
</feature>
<dbReference type="OrthoDB" id="6980819at2759"/>
<evidence type="ECO:0000256" key="4">
    <source>
        <dbReference type="ARBA" id="ARBA00022840"/>
    </source>
</evidence>
<dbReference type="InterPro" id="IPR000523">
    <property type="entry name" value="Mg_chelatse_chII-like_cat_dom"/>
</dbReference>
<dbReference type="PRINTS" id="PR01657">
    <property type="entry name" value="MCMFAMILY"/>
</dbReference>
<dbReference type="Gene3D" id="3.40.50.300">
    <property type="entry name" value="P-loop containing nucleotide triphosphate hydrolases"/>
    <property type="match status" value="1"/>
</dbReference>
<evidence type="ECO:0000256" key="1">
    <source>
        <dbReference type="ARBA" id="ARBA00005173"/>
    </source>
</evidence>
<dbReference type="SUPFAM" id="SSF54211">
    <property type="entry name" value="Ribosomal protein S5 domain 2-like"/>
    <property type="match status" value="1"/>
</dbReference>
<dbReference type="SMART" id="SM00382">
    <property type="entry name" value="AAA"/>
    <property type="match status" value="1"/>
</dbReference>
<dbReference type="NCBIfam" id="TIGR00368">
    <property type="entry name" value="YifB family Mg chelatase-like AAA ATPase"/>
    <property type="match status" value="1"/>
</dbReference>
<feature type="transmembrane region" description="Helical" evidence="5">
    <location>
        <begin position="471"/>
        <end position="489"/>
    </location>
</feature>
<dbReference type="InterPro" id="IPR027417">
    <property type="entry name" value="P-loop_NTPase"/>
</dbReference>
<dbReference type="PANTHER" id="PTHR32039:SF7">
    <property type="entry name" value="COMPETENCE PROTEIN COMM"/>
    <property type="match status" value="1"/>
</dbReference>
<gene>
    <name evidence="7" type="primary">comM</name>
    <name evidence="7" type="ORF">TNCT_8421</name>
</gene>
<dbReference type="EMBL" id="BMAO01036242">
    <property type="protein sequence ID" value="GFR09159.1"/>
    <property type="molecule type" value="Genomic_DNA"/>
</dbReference>
<dbReference type="InterPro" id="IPR014721">
    <property type="entry name" value="Ribsml_uS5_D2-typ_fold_subgr"/>
</dbReference>
<feature type="transmembrane region" description="Helical" evidence="5">
    <location>
        <begin position="525"/>
        <end position="545"/>
    </location>
</feature>
<keyword evidence="5" id="KW-1133">Transmembrane helix</keyword>
<dbReference type="GO" id="GO:0005524">
    <property type="term" value="F:ATP binding"/>
    <property type="evidence" value="ECO:0007669"/>
    <property type="project" value="UniProtKB-KW"/>
</dbReference>
<accession>A0A8X6LJ32</accession>
<sequence>MIANINTVALQGISTVNVNAQIHMANGIPAFNIVGLPDKTVAESKERIRAALNSINLLLPPKRITVNLSPADLLKEGSHYDLAIAIGLLVVMNVIPVEKVQSYIIMGELALDSRVIPVSGVLPTAINAKKDNKGVICPRGNGVEAVWVKNVSILAIEKLTGIIRHFKGEQLIQPVIFNYSDAPQEKRLVPDMKDIKGQVVAKRAAEIAAAGGHNMLLVGPPGTGKSMLAKRFIGLLPDLTEQEMIDVNIISSITKTGNEIFKVTRPFREPHHSCSMPAMIGGGKNAKPGEITMAHNGVLFLDELPEFPRLVLDSLRQPLEDRKVTVARANAHITYPANFQLIAAMNPCRCGYLGDASRSCNKAPKCGTDYKNKISGPLLDRIDICIEMPNVSILSPEISVEGESTKIIRERVIAARKVQTERYSELNIRCNSEVSANGKGWDQSEKGLLDTNKGVASANWQYVCHHPYKTAATFLAIATVASLTAAYFLSPAYAAFVGTVVTKAATLVSPAITAVSAFLVAHPLVASLIVVAAVAALIAAPVYAYKNSSKANQIDAVKEVLNKCEKDGDKVKVKDGDASTLLTEIGIAIGVVPAPAKA</sequence>
<evidence type="ECO:0000256" key="5">
    <source>
        <dbReference type="SAM" id="Phobius"/>
    </source>
</evidence>
<protein>
    <submittedName>
        <fullName evidence="7">Competence protein ComM</fullName>
    </submittedName>
</protein>
<organism evidence="7 8">
    <name type="scientific">Trichonephila clavata</name>
    <name type="common">Joro spider</name>
    <name type="synonym">Nephila clavata</name>
    <dbReference type="NCBI Taxonomy" id="2740835"/>
    <lineage>
        <taxon>Eukaryota</taxon>
        <taxon>Metazoa</taxon>
        <taxon>Ecdysozoa</taxon>
        <taxon>Arthropoda</taxon>
        <taxon>Chelicerata</taxon>
        <taxon>Arachnida</taxon>
        <taxon>Araneae</taxon>
        <taxon>Araneomorphae</taxon>
        <taxon>Entelegynae</taxon>
        <taxon>Araneoidea</taxon>
        <taxon>Nephilidae</taxon>
        <taxon>Trichonephila</taxon>
    </lineage>
</organism>
<proteinExistence type="inferred from homology"/>
<feature type="domain" description="AAA+ ATPase" evidence="6">
    <location>
        <begin position="211"/>
        <end position="392"/>
    </location>
</feature>
<keyword evidence="3" id="KW-0547">Nucleotide-binding</keyword>
<evidence type="ECO:0000259" key="6">
    <source>
        <dbReference type="SMART" id="SM00382"/>
    </source>
</evidence>
<dbReference type="Pfam" id="PF01078">
    <property type="entry name" value="Mg_chelatase"/>
    <property type="match status" value="1"/>
</dbReference>
<evidence type="ECO:0000313" key="8">
    <source>
        <dbReference type="Proteomes" id="UP000887116"/>
    </source>
</evidence>
<comment type="caution">
    <text evidence="7">The sequence shown here is derived from an EMBL/GenBank/DDBJ whole genome shotgun (WGS) entry which is preliminary data.</text>
</comment>
<keyword evidence="5" id="KW-0812">Transmembrane</keyword>
<dbReference type="Proteomes" id="UP000887116">
    <property type="component" value="Unassembled WGS sequence"/>
</dbReference>
<dbReference type="SUPFAM" id="SSF52540">
    <property type="entry name" value="P-loop containing nucleoside triphosphate hydrolases"/>
    <property type="match status" value="1"/>
</dbReference>
<evidence type="ECO:0000256" key="3">
    <source>
        <dbReference type="ARBA" id="ARBA00022741"/>
    </source>
</evidence>
<keyword evidence="8" id="KW-1185">Reference proteome</keyword>
<dbReference type="InterPro" id="IPR004482">
    <property type="entry name" value="Mg_chelat-rel"/>
</dbReference>
<keyword evidence="4" id="KW-0067">ATP-binding</keyword>
<name>A0A8X6LJ32_TRICU</name>
<dbReference type="AlphaFoldDB" id="A0A8X6LJ32"/>
<reference evidence="7" key="1">
    <citation type="submission" date="2020-07" db="EMBL/GenBank/DDBJ databases">
        <title>Multicomponent nature underlies the extraordinary mechanical properties of spider dragline silk.</title>
        <authorList>
            <person name="Kono N."/>
            <person name="Nakamura H."/>
            <person name="Mori M."/>
            <person name="Yoshida Y."/>
            <person name="Ohtoshi R."/>
            <person name="Malay A.D."/>
            <person name="Moran D.A.P."/>
            <person name="Tomita M."/>
            <person name="Numata K."/>
            <person name="Arakawa K."/>
        </authorList>
    </citation>
    <scope>NUCLEOTIDE SEQUENCE</scope>
</reference>
<comment type="similarity">
    <text evidence="2">Belongs to the Mg-chelatase subunits D/I family. ComM subfamily.</text>
</comment>
<dbReference type="Gene3D" id="3.30.230.10">
    <property type="match status" value="1"/>
</dbReference>
<dbReference type="InterPro" id="IPR001208">
    <property type="entry name" value="MCM_dom"/>
</dbReference>
<keyword evidence="5" id="KW-0472">Membrane</keyword>
<dbReference type="InterPro" id="IPR003593">
    <property type="entry name" value="AAA+_ATPase"/>
</dbReference>
<evidence type="ECO:0000256" key="2">
    <source>
        <dbReference type="ARBA" id="ARBA00006354"/>
    </source>
</evidence>
<dbReference type="GO" id="GO:0003677">
    <property type="term" value="F:DNA binding"/>
    <property type="evidence" value="ECO:0007669"/>
    <property type="project" value="InterPro"/>
</dbReference>
<dbReference type="Pfam" id="PF13541">
    <property type="entry name" value="ChlI"/>
    <property type="match status" value="1"/>
</dbReference>
<dbReference type="PANTHER" id="PTHR32039">
    <property type="entry name" value="MAGNESIUM-CHELATASE SUBUNIT CHLI"/>
    <property type="match status" value="1"/>
</dbReference>
<comment type="pathway">
    <text evidence="1">Porphyrin-containing compound metabolism; chlorophyll biosynthesis.</text>
</comment>
<dbReference type="InterPro" id="IPR020568">
    <property type="entry name" value="Ribosomal_Su5_D2-typ_SF"/>
</dbReference>